<dbReference type="AlphaFoldDB" id="A0A5B0N910"/>
<accession>A0A5B0N910</accession>
<protein>
    <submittedName>
        <fullName evidence="2">Uncharacterized protein</fullName>
    </submittedName>
</protein>
<evidence type="ECO:0000313" key="2">
    <source>
        <dbReference type="EMBL" id="KAA1085023.1"/>
    </source>
</evidence>
<feature type="compositionally biased region" description="Pro residues" evidence="1">
    <location>
        <begin position="41"/>
        <end position="52"/>
    </location>
</feature>
<sequence length="115" mass="12611">MELEPGRGSLHSTLTRTRHQSTTPWSPHHLIYPQAIQPGNSSPPPPLPPARPCSPNLLPTLMSTILGLQSSFLALIRSTASSLILDYKEISTTRLCPSSTTKPLMLPILRTEPHQ</sequence>
<name>A0A5B0N910_PUCGR</name>
<evidence type="ECO:0000256" key="1">
    <source>
        <dbReference type="SAM" id="MobiDB-lite"/>
    </source>
</evidence>
<dbReference type="EMBL" id="VDEP01000420">
    <property type="protein sequence ID" value="KAA1085023.1"/>
    <property type="molecule type" value="Genomic_DNA"/>
</dbReference>
<proteinExistence type="predicted"/>
<comment type="caution">
    <text evidence="2">The sequence shown here is derived from an EMBL/GenBank/DDBJ whole genome shotgun (WGS) entry which is preliminary data.</text>
</comment>
<reference evidence="2 3" key="1">
    <citation type="submission" date="2019-05" db="EMBL/GenBank/DDBJ databases">
        <title>Emergence of the Ug99 lineage of the wheat stem rust pathogen through somatic hybridization.</title>
        <authorList>
            <person name="Li F."/>
            <person name="Upadhyaya N.M."/>
            <person name="Sperschneider J."/>
            <person name="Matny O."/>
            <person name="Nguyen-Phuc H."/>
            <person name="Mago R."/>
            <person name="Raley C."/>
            <person name="Miller M.E."/>
            <person name="Silverstein K.A.T."/>
            <person name="Henningsen E."/>
            <person name="Hirsch C.D."/>
            <person name="Visser B."/>
            <person name="Pretorius Z.A."/>
            <person name="Steffenson B.J."/>
            <person name="Schwessinger B."/>
            <person name="Dodds P.N."/>
            <person name="Figueroa M."/>
        </authorList>
    </citation>
    <scope>NUCLEOTIDE SEQUENCE [LARGE SCALE GENOMIC DNA]</scope>
    <source>
        <strain evidence="2 3">Ug99</strain>
    </source>
</reference>
<dbReference type="Proteomes" id="UP000325313">
    <property type="component" value="Unassembled WGS sequence"/>
</dbReference>
<organism evidence="2 3">
    <name type="scientific">Puccinia graminis f. sp. tritici</name>
    <dbReference type="NCBI Taxonomy" id="56615"/>
    <lineage>
        <taxon>Eukaryota</taxon>
        <taxon>Fungi</taxon>
        <taxon>Dikarya</taxon>
        <taxon>Basidiomycota</taxon>
        <taxon>Pucciniomycotina</taxon>
        <taxon>Pucciniomycetes</taxon>
        <taxon>Pucciniales</taxon>
        <taxon>Pucciniaceae</taxon>
        <taxon>Puccinia</taxon>
    </lineage>
</organism>
<gene>
    <name evidence="2" type="ORF">PGTUg99_002455</name>
</gene>
<feature type="compositionally biased region" description="Polar residues" evidence="1">
    <location>
        <begin position="10"/>
        <end position="25"/>
    </location>
</feature>
<evidence type="ECO:0000313" key="3">
    <source>
        <dbReference type="Proteomes" id="UP000325313"/>
    </source>
</evidence>
<feature type="region of interest" description="Disordered" evidence="1">
    <location>
        <begin position="1"/>
        <end position="54"/>
    </location>
</feature>